<dbReference type="Proteomes" id="UP000783213">
    <property type="component" value="Unassembled WGS sequence"/>
</dbReference>
<organism evidence="2 3">
    <name type="scientific">Botrytis deweyae</name>
    <dbReference type="NCBI Taxonomy" id="2478750"/>
    <lineage>
        <taxon>Eukaryota</taxon>
        <taxon>Fungi</taxon>
        <taxon>Dikarya</taxon>
        <taxon>Ascomycota</taxon>
        <taxon>Pezizomycotina</taxon>
        <taxon>Leotiomycetes</taxon>
        <taxon>Helotiales</taxon>
        <taxon>Sclerotiniaceae</taxon>
        <taxon>Botrytis</taxon>
    </lineage>
</organism>
<evidence type="ECO:0000313" key="3">
    <source>
        <dbReference type="Proteomes" id="UP000783213"/>
    </source>
</evidence>
<comment type="caution">
    <text evidence="2">The sequence shown here is derived from an EMBL/GenBank/DDBJ whole genome shotgun (WGS) entry which is preliminary data.</text>
</comment>
<evidence type="ECO:0000256" key="1">
    <source>
        <dbReference type="SAM" id="MobiDB-lite"/>
    </source>
</evidence>
<name>A0ABQ7I6D3_9HELO</name>
<feature type="region of interest" description="Disordered" evidence="1">
    <location>
        <begin position="15"/>
        <end position="82"/>
    </location>
</feature>
<feature type="compositionally biased region" description="Basic and acidic residues" evidence="1">
    <location>
        <begin position="30"/>
        <end position="43"/>
    </location>
</feature>
<dbReference type="GeneID" id="62238051"/>
<sequence>MLRIRNVAETLRHMFPPDWTNPPGNSRTIHKIDKQGDHAEPTSKRFAKSSPFHILGSLPTNPSQDPDPGKFSSAVELPQFRK</sequence>
<evidence type="ECO:0000313" key="2">
    <source>
        <dbReference type="EMBL" id="KAF7915195.1"/>
    </source>
</evidence>
<proteinExistence type="predicted"/>
<protein>
    <submittedName>
        <fullName evidence="2">Uncharacterized protein</fullName>
    </submittedName>
</protein>
<keyword evidence="3" id="KW-1185">Reference proteome</keyword>
<gene>
    <name evidence="2" type="ORF">EAE98_011280</name>
</gene>
<accession>A0ABQ7I6D3</accession>
<dbReference type="EMBL" id="RCSX01000046">
    <property type="protein sequence ID" value="KAF7915195.1"/>
    <property type="molecule type" value="Genomic_DNA"/>
</dbReference>
<reference evidence="2 3" key="1">
    <citation type="journal article" date="2020" name="Genome Biol. Evol.">
        <title>Comparative genomics of Sclerotiniaceae.</title>
        <authorList>
            <person name="Valero Jimenez C.A."/>
            <person name="Steentjes M."/>
            <person name="Scholten O.E."/>
            <person name="Van Kan J.A.L."/>
        </authorList>
    </citation>
    <scope>NUCLEOTIDE SEQUENCE [LARGE SCALE GENOMIC DNA]</scope>
    <source>
        <strain evidence="2 3">B1</strain>
    </source>
</reference>
<dbReference type="RefSeq" id="XP_038804742.1">
    <property type="nucleotide sequence ID" value="XM_038958902.1"/>
</dbReference>